<comment type="caution">
    <text evidence="1">The sequence shown here is derived from an EMBL/GenBank/DDBJ whole genome shotgun (WGS) entry which is preliminary data.</text>
</comment>
<protein>
    <submittedName>
        <fullName evidence="1">Uncharacterized protein</fullName>
    </submittedName>
</protein>
<reference evidence="1" key="1">
    <citation type="journal article" date="2012" name="PLoS ONE">
        <title>Gene sets for utilization of primary and secondary nutrition supplies in the distal gut of endangered iberian lynx.</title>
        <authorList>
            <person name="Alcaide M."/>
            <person name="Messina E."/>
            <person name="Richter M."/>
            <person name="Bargiela R."/>
            <person name="Peplies J."/>
            <person name="Huws S.A."/>
            <person name="Newbold C.J."/>
            <person name="Golyshin P.N."/>
            <person name="Simon M.A."/>
            <person name="Lopez G."/>
            <person name="Yakimov M.M."/>
            <person name="Ferrer M."/>
        </authorList>
    </citation>
    <scope>NUCLEOTIDE SEQUENCE</scope>
</reference>
<name>J9G2F1_9ZZZZ</name>
<gene>
    <name evidence="1" type="ORF">EVA_18154</name>
</gene>
<evidence type="ECO:0000313" key="1">
    <source>
        <dbReference type="EMBL" id="EJW93739.1"/>
    </source>
</evidence>
<accession>J9G2F1</accession>
<proteinExistence type="predicted"/>
<sequence>MSNIAIPEVNVVSPKQDTTQEIEITAIDNSIKVANAPVGS</sequence>
<organism evidence="1">
    <name type="scientific">gut metagenome</name>
    <dbReference type="NCBI Taxonomy" id="749906"/>
    <lineage>
        <taxon>unclassified sequences</taxon>
        <taxon>metagenomes</taxon>
        <taxon>organismal metagenomes</taxon>
    </lineage>
</organism>
<dbReference type="AlphaFoldDB" id="J9G2F1"/>
<feature type="non-terminal residue" evidence="1">
    <location>
        <position position="40"/>
    </location>
</feature>
<dbReference type="EMBL" id="AMCI01006784">
    <property type="protein sequence ID" value="EJW93739.1"/>
    <property type="molecule type" value="Genomic_DNA"/>
</dbReference>